<dbReference type="Proteomes" id="UP000050794">
    <property type="component" value="Unassembled WGS sequence"/>
</dbReference>
<reference evidence="3" key="1">
    <citation type="submission" date="2016-06" db="UniProtKB">
        <authorList>
            <consortium name="WormBaseParasite"/>
        </authorList>
    </citation>
    <scope>IDENTIFICATION</scope>
</reference>
<dbReference type="WBParaSite" id="TCNE_0002004101-mRNA-1">
    <property type="protein sequence ID" value="TCNE_0002004101-mRNA-1"/>
    <property type="gene ID" value="TCNE_0002004101"/>
</dbReference>
<dbReference type="EMBL" id="UYWY01028071">
    <property type="protein sequence ID" value="VDM51358.1"/>
    <property type="molecule type" value="Genomic_DNA"/>
</dbReference>
<name>A0A183VH17_TOXCA</name>
<evidence type="ECO:0000313" key="2">
    <source>
        <dbReference type="Proteomes" id="UP000050794"/>
    </source>
</evidence>
<keyword evidence="2" id="KW-1185">Reference proteome</keyword>
<organism evidence="2 3">
    <name type="scientific">Toxocara canis</name>
    <name type="common">Canine roundworm</name>
    <dbReference type="NCBI Taxonomy" id="6265"/>
    <lineage>
        <taxon>Eukaryota</taxon>
        <taxon>Metazoa</taxon>
        <taxon>Ecdysozoa</taxon>
        <taxon>Nematoda</taxon>
        <taxon>Chromadorea</taxon>
        <taxon>Rhabditida</taxon>
        <taxon>Spirurina</taxon>
        <taxon>Ascaridomorpha</taxon>
        <taxon>Ascaridoidea</taxon>
        <taxon>Toxocaridae</taxon>
        <taxon>Toxocara</taxon>
    </lineage>
</organism>
<reference evidence="1 2" key="2">
    <citation type="submission" date="2018-11" db="EMBL/GenBank/DDBJ databases">
        <authorList>
            <consortium name="Pathogen Informatics"/>
        </authorList>
    </citation>
    <scope>NUCLEOTIDE SEQUENCE [LARGE SCALE GENOMIC DNA]</scope>
</reference>
<dbReference type="AlphaFoldDB" id="A0A183VH17"/>
<evidence type="ECO:0000313" key="3">
    <source>
        <dbReference type="WBParaSite" id="TCNE_0002004101-mRNA-1"/>
    </source>
</evidence>
<accession>A0A183VH17</accession>
<evidence type="ECO:0000313" key="1">
    <source>
        <dbReference type="EMBL" id="VDM51358.1"/>
    </source>
</evidence>
<protein>
    <submittedName>
        <fullName evidence="1 3">Uncharacterized protein</fullName>
    </submittedName>
</protein>
<sequence length="159" mass="18072">MLGKQHKVIVHVPVVVAESVVRSKGNVTTYTLLLSHRPPRPPPPDETKFCSLRCAFCEEKGYVILEREEPAMRILCARLQRYVYPLKRTLLLHCIREYRGDEKVREFVWRLIIPKGGQVAGKMVSKKKAAGNLTSVFHEGWAALPEFNPPAFAVDSSFQ</sequence>
<proteinExistence type="predicted"/>
<gene>
    <name evidence="1" type="ORF">TCNE_LOCUS20037</name>
</gene>